<dbReference type="Gene3D" id="3.30.300.160">
    <property type="entry name" value="Type II secretion system, protein E, N-terminal domain"/>
    <property type="match status" value="1"/>
</dbReference>
<protein>
    <recommendedName>
        <fullName evidence="3">Bacterial type II secretion system protein E domain-containing protein</fullName>
    </recommendedName>
</protein>
<dbReference type="GO" id="GO:0005886">
    <property type="term" value="C:plasma membrane"/>
    <property type="evidence" value="ECO:0007669"/>
    <property type="project" value="TreeGrafter"/>
</dbReference>
<sequence length="634" mass="71354">EKRKMRVGDILLEEGIVTEEQLEEALEYQKSEETPLPLGEVCINLKLISRSDLRRLLRKYQANIQLGELLVNMGLIDHEQLEEALQHKEITGEKLGTVLMELEYITEAELVEAVSIQLGFPKILPSMALIDKALLQGLSASFLKKNKALPAFKDGDKLTVIMSDPLDDETIDLLKRHFRCEIEPAVASSEEIIKSISMYFKDVEFGADFETKDLVIGDVSLSGKGDDSIVEVVNFIITNAIIEEASDIHIEPQESKVRVRYRIDGILQHKTDLPYSMHAPLAARIKVLCKLDIAEHRRHQDGRIEARVMNKEIDLRVSTYASMWGESVVIRVLSRTSSLDLGVLGFTPRHLSMFKTILDRPSGIILVTGPTGSGKTTTLYSSIAYISEQNKKVITAEDPIEYTIDGITQGQLEKKLDLTYTDFLKAMLRQDPDVLMIGEVRDNVAAAAVVDAALTGHKVLTTFHTDDTTGALLRLLDMGVETFLISSTVVSVIAQRLVRNLCPKCKRVYEPDETILAQYKLIHFEPGELTFWEPKGCHYCKYTGYKGRIAIHEILALNDAVRDAILQRQTSHQIRGTARKASHLISMREDGFYKATQGLTSLEEIVRITSRNEVDEQTPRTWDELKMLCETEVM</sequence>
<dbReference type="SUPFAM" id="SSF52540">
    <property type="entry name" value="P-loop containing nucleoside triphosphate hydrolases"/>
    <property type="match status" value="1"/>
</dbReference>
<dbReference type="InterPro" id="IPR001482">
    <property type="entry name" value="T2SS/T4SS_dom"/>
</dbReference>
<dbReference type="InterPro" id="IPR037257">
    <property type="entry name" value="T2SS_E_N_sf"/>
</dbReference>
<feature type="domain" description="Bacterial type II secretion system protein E" evidence="3">
    <location>
        <begin position="428"/>
        <end position="442"/>
    </location>
</feature>
<dbReference type="Pfam" id="PF00437">
    <property type="entry name" value="T2SSE"/>
    <property type="match status" value="1"/>
</dbReference>
<dbReference type="SUPFAM" id="SSF160246">
    <property type="entry name" value="EspE N-terminal domain-like"/>
    <property type="match status" value="2"/>
</dbReference>
<keyword evidence="1" id="KW-0547">Nucleotide-binding</keyword>
<feature type="non-terminal residue" evidence="4">
    <location>
        <position position="1"/>
    </location>
</feature>
<evidence type="ECO:0000256" key="1">
    <source>
        <dbReference type="ARBA" id="ARBA00022741"/>
    </source>
</evidence>
<dbReference type="Gene3D" id="3.40.50.300">
    <property type="entry name" value="P-loop containing nucleotide triphosphate hydrolases"/>
    <property type="match status" value="1"/>
</dbReference>
<reference evidence="4" key="1">
    <citation type="journal article" date="2015" name="Nature">
        <title>Complex archaea that bridge the gap between prokaryotes and eukaryotes.</title>
        <authorList>
            <person name="Spang A."/>
            <person name="Saw J.H."/>
            <person name="Jorgensen S.L."/>
            <person name="Zaremba-Niedzwiedzka K."/>
            <person name="Martijn J."/>
            <person name="Lind A.E."/>
            <person name="van Eijk R."/>
            <person name="Schleper C."/>
            <person name="Guy L."/>
            <person name="Ettema T.J."/>
        </authorList>
    </citation>
    <scope>NUCLEOTIDE SEQUENCE</scope>
</reference>
<gene>
    <name evidence="4" type="ORF">LCGC14_2023680</name>
</gene>
<dbReference type="InterPro" id="IPR007831">
    <property type="entry name" value="T2SS_GspE_N"/>
</dbReference>
<name>A0A0F9HA48_9ZZZZ</name>
<dbReference type="GO" id="GO:0016887">
    <property type="term" value="F:ATP hydrolysis activity"/>
    <property type="evidence" value="ECO:0007669"/>
    <property type="project" value="TreeGrafter"/>
</dbReference>
<evidence type="ECO:0000259" key="3">
    <source>
        <dbReference type="PROSITE" id="PS00662"/>
    </source>
</evidence>
<proteinExistence type="predicted"/>
<dbReference type="GO" id="GO:0005524">
    <property type="term" value="F:ATP binding"/>
    <property type="evidence" value="ECO:0007669"/>
    <property type="project" value="UniProtKB-KW"/>
</dbReference>
<accession>A0A0F9HA48</accession>
<dbReference type="Pfam" id="PF05157">
    <property type="entry name" value="MshEN"/>
    <property type="match status" value="1"/>
</dbReference>
<comment type="caution">
    <text evidence="4">The sequence shown here is derived from an EMBL/GenBank/DDBJ whole genome shotgun (WGS) entry which is preliminary data.</text>
</comment>
<dbReference type="PROSITE" id="PS00662">
    <property type="entry name" value="T2SP_E"/>
    <property type="match status" value="1"/>
</dbReference>
<dbReference type="EMBL" id="LAZR01023420">
    <property type="protein sequence ID" value="KKL78555.1"/>
    <property type="molecule type" value="Genomic_DNA"/>
</dbReference>
<keyword evidence="2" id="KW-0067">ATP-binding</keyword>
<evidence type="ECO:0000313" key="4">
    <source>
        <dbReference type="EMBL" id="KKL78555.1"/>
    </source>
</evidence>
<organism evidence="4">
    <name type="scientific">marine sediment metagenome</name>
    <dbReference type="NCBI Taxonomy" id="412755"/>
    <lineage>
        <taxon>unclassified sequences</taxon>
        <taxon>metagenomes</taxon>
        <taxon>ecological metagenomes</taxon>
    </lineage>
</organism>
<dbReference type="PANTHER" id="PTHR30258:SF1">
    <property type="entry name" value="PROTEIN TRANSPORT PROTEIN HOFB HOMOLOG"/>
    <property type="match status" value="1"/>
</dbReference>
<dbReference type="Gene3D" id="3.30.450.90">
    <property type="match status" value="1"/>
</dbReference>
<dbReference type="PANTHER" id="PTHR30258">
    <property type="entry name" value="TYPE II SECRETION SYSTEM PROTEIN GSPE-RELATED"/>
    <property type="match status" value="1"/>
</dbReference>
<dbReference type="AlphaFoldDB" id="A0A0F9HA48"/>
<dbReference type="InterPro" id="IPR027417">
    <property type="entry name" value="P-loop_NTPase"/>
</dbReference>
<dbReference type="CDD" id="cd01129">
    <property type="entry name" value="PulE-GspE-like"/>
    <property type="match status" value="1"/>
</dbReference>
<evidence type="ECO:0000256" key="2">
    <source>
        <dbReference type="ARBA" id="ARBA00022840"/>
    </source>
</evidence>